<organism evidence="2 3">
    <name type="scientific">Penicillium chermesinum</name>
    <dbReference type="NCBI Taxonomy" id="63820"/>
    <lineage>
        <taxon>Eukaryota</taxon>
        <taxon>Fungi</taxon>
        <taxon>Dikarya</taxon>
        <taxon>Ascomycota</taxon>
        <taxon>Pezizomycotina</taxon>
        <taxon>Eurotiomycetes</taxon>
        <taxon>Eurotiomycetidae</taxon>
        <taxon>Eurotiales</taxon>
        <taxon>Aspergillaceae</taxon>
        <taxon>Penicillium</taxon>
    </lineage>
</organism>
<proteinExistence type="predicted"/>
<dbReference type="EMBL" id="JAPQKS010000005">
    <property type="protein sequence ID" value="KAJ5226304.1"/>
    <property type="molecule type" value="Genomic_DNA"/>
</dbReference>
<dbReference type="AlphaFoldDB" id="A0A9W9NUF2"/>
<dbReference type="GeneID" id="83204128"/>
<keyword evidence="1" id="KW-0732">Signal</keyword>
<dbReference type="OrthoDB" id="2408539at2759"/>
<accession>A0A9W9NUF2</accession>
<reference evidence="2" key="1">
    <citation type="submission" date="2022-11" db="EMBL/GenBank/DDBJ databases">
        <authorList>
            <person name="Petersen C."/>
        </authorList>
    </citation>
    <scope>NUCLEOTIDE SEQUENCE</scope>
    <source>
        <strain evidence="2">IBT 19713</strain>
    </source>
</reference>
<gene>
    <name evidence="2" type="ORF">N7468_007529</name>
</gene>
<protein>
    <submittedName>
        <fullName evidence="2">Uncharacterized protein</fullName>
    </submittedName>
</protein>
<reference evidence="2" key="2">
    <citation type="journal article" date="2023" name="IMA Fungus">
        <title>Comparative genomic study of the Penicillium genus elucidates a diverse pangenome and 15 lateral gene transfer events.</title>
        <authorList>
            <person name="Petersen C."/>
            <person name="Sorensen T."/>
            <person name="Nielsen M.R."/>
            <person name="Sondergaard T.E."/>
            <person name="Sorensen J.L."/>
            <person name="Fitzpatrick D.A."/>
            <person name="Frisvad J.C."/>
            <person name="Nielsen K.L."/>
        </authorList>
    </citation>
    <scope>NUCLEOTIDE SEQUENCE</scope>
    <source>
        <strain evidence="2">IBT 19713</strain>
    </source>
</reference>
<evidence type="ECO:0000256" key="1">
    <source>
        <dbReference type="SAM" id="SignalP"/>
    </source>
</evidence>
<comment type="caution">
    <text evidence="2">The sequence shown here is derived from an EMBL/GenBank/DDBJ whole genome shotgun (WGS) entry which is preliminary data.</text>
</comment>
<evidence type="ECO:0000313" key="2">
    <source>
        <dbReference type="EMBL" id="KAJ5226304.1"/>
    </source>
</evidence>
<sequence length="154" mass="16878">MKISAAILTSCLAASATAFDKWQPWGKRDYSCLNVYQGIPDSATLTPGQTVHLRFNREPTSHCADPLAKYPADKYSIFLYNNPVRNRDVIDFDQSIKIATGVDGSSGAIDVKIPAHIPKVKDGDVWYLRVGTELPTAPQMPSLFHAAGPFTIRA</sequence>
<feature type="signal peptide" evidence="1">
    <location>
        <begin position="1"/>
        <end position="18"/>
    </location>
</feature>
<feature type="chain" id="PRO_5040940238" evidence="1">
    <location>
        <begin position="19"/>
        <end position="154"/>
    </location>
</feature>
<name>A0A9W9NUF2_9EURO</name>
<evidence type="ECO:0000313" key="3">
    <source>
        <dbReference type="Proteomes" id="UP001150941"/>
    </source>
</evidence>
<dbReference type="RefSeq" id="XP_058329715.1">
    <property type="nucleotide sequence ID" value="XM_058476825.1"/>
</dbReference>
<keyword evidence="3" id="KW-1185">Reference proteome</keyword>
<dbReference type="Proteomes" id="UP001150941">
    <property type="component" value="Unassembled WGS sequence"/>
</dbReference>